<evidence type="ECO:0000313" key="3">
    <source>
        <dbReference type="Proteomes" id="UP001320420"/>
    </source>
</evidence>
<keyword evidence="1" id="KW-0812">Transmembrane</keyword>
<gene>
    <name evidence="2" type="ORF">SLS62_003452</name>
</gene>
<dbReference type="AlphaFoldDB" id="A0AAN9UWC1"/>
<dbReference type="Pfam" id="PF11735">
    <property type="entry name" value="CAP59_mtransfer"/>
    <property type="match status" value="1"/>
</dbReference>
<dbReference type="EMBL" id="JAKJXP020000020">
    <property type="protein sequence ID" value="KAK7754432.1"/>
    <property type="molecule type" value="Genomic_DNA"/>
</dbReference>
<keyword evidence="3" id="KW-1185">Reference proteome</keyword>
<feature type="transmembrane region" description="Helical" evidence="1">
    <location>
        <begin position="84"/>
        <end position="107"/>
    </location>
</feature>
<protein>
    <recommendedName>
        <fullName evidence="4">Glycosyltransferase family 69 protein</fullName>
    </recommendedName>
</protein>
<name>A0AAN9UWC1_9PEZI</name>
<dbReference type="PANTHER" id="PTHR34144">
    <property type="entry name" value="CHROMOSOME 8, WHOLE GENOME SHOTGUN SEQUENCE"/>
    <property type="match status" value="1"/>
</dbReference>
<evidence type="ECO:0000313" key="2">
    <source>
        <dbReference type="EMBL" id="KAK7754432.1"/>
    </source>
</evidence>
<evidence type="ECO:0000256" key="1">
    <source>
        <dbReference type="SAM" id="Phobius"/>
    </source>
</evidence>
<sequence length="567" mass="64644">MRLRSISSLEDRFAFLDDQDRRVLSTSPSSTSSLGSDSFYDEIYETKARYMVGFRSPWNRRLNAWLRSRPRHIRRTFRRNPRSFLLTALKYLFQLVCTLLILVPVFAPSYKHPPAHYKAMESRCHGGGKNADVGCANPYNEQVFISITLYDAGGRLAGGRWGDSLLELIHLIGDKNVFLSIYESNSGPEGEKALKSLKSRLRCRFSIVSDPETPKSDFPTVKMPDGSHRLKRLAFLSEMRNRALRPLDTFDPELGVVDYDRVLFMNDIAFRPIDAAQLLFSTNVGPDGKAHYLSACGLDYKYPLIFYDLYAMRDAEGFSNGLPVFPIFSGAGQGLSRAAMLSETDAVPVSSCWGGIVAMDARYVQNPNVTLPDPNFQDIGRHLINPAEPENVTSPVRFRYEPEIFYDACECCLFLADVTQVARRQEAKELGVYVNPYVRVAYKYSLLAWLPWLQRWERLFAIPQGILTPLFNLPTHNPHRTVQEGQLFTEEVWVGEGETAHWELVQRQGRNAMFCGVREMQTIRTGTRPRLPTLSASRANRLVGERTDDENWDNNYIPKGQRLYFPT</sequence>
<proteinExistence type="predicted"/>
<reference evidence="2 3" key="1">
    <citation type="submission" date="2024-02" db="EMBL/GenBank/DDBJ databases">
        <title>De novo assembly and annotation of 12 fungi associated with fruit tree decline syndrome in Ontario, Canada.</title>
        <authorList>
            <person name="Sulman M."/>
            <person name="Ellouze W."/>
            <person name="Ilyukhin E."/>
        </authorList>
    </citation>
    <scope>NUCLEOTIDE SEQUENCE [LARGE SCALE GENOMIC DNA]</scope>
    <source>
        <strain evidence="2 3">M11/M66-122</strain>
    </source>
</reference>
<evidence type="ECO:0008006" key="4">
    <source>
        <dbReference type="Google" id="ProtNLM"/>
    </source>
</evidence>
<organism evidence="2 3">
    <name type="scientific">Diatrype stigma</name>
    <dbReference type="NCBI Taxonomy" id="117547"/>
    <lineage>
        <taxon>Eukaryota</taxon>
        <taxon>Fungi</taxon>
        <taxon>Dikarya</taxon>
        <taxon>Ascomycota</taxon>
        <taxon>Pezizomycotina</taxon>
        <taxon>Sordariomycetes</taxon>
        <taxon>Xylariomycetidae</taxon>
        <taxon>Xylariales</taxon>
        <taxon>Diatrypaceae</taxon>
        <taxon>Diatrype</taxon>
    </lineage>
</organism>
<comment type="caution">
    <text evidence="2">The sequence shown here is derived from an EMBL/GenBank/DDBJ whole genome shotgun (WGS) entry which is preliminary data.</text>
</comment>
<dbReference type="InterPro" id="IPR021047">
    <property type="entry name" value="Mannosyltransferase_CMT1"/>
</dbReference>
<dbReference type="PANTHER" id="PTHR34144:SF8">
    <property type="entry name" value="GLYCOSYLTRANSFERASE FAMILY 69 PROTEIN"/>
    <property type="match status" value="1"/>
</dbReference>
<dbReference type="Proteomes" id="UP001320420">
    <property type="component" value="Unassembled WGS sequence"/>
</dbReference>
<accession>A0AAN9UWC1</accession>
<keyword evidence="1" id="KW-0472">Membrane</keyword>
<keyword evidence="1" id="KW-1133">Transmembrane helix</keyword>